<gene>
    <name evidence="2" type="ORF">BDZ94DRAFT_1115548</name>
</gene>
<name>A0A9P5XX84_9AGAR</name>
<evidence type="ECO:0000313" key="2">
    <source>
        <dbReference type="EMBL" id="KAF9457355.1"/>
    </source>
</evidence>
<dbReference type="EMBL" id="MU150375">
    <property type="protein sequence ID" value="KAF9457355.1"/>
    <property type="molecule type" value="Genomic_DNA"/>
</dbReference>
<feature type="non-terminal residue" evidence="2">
    <location>
        <position position="77"/>
    </location>
</feature>
<reference evidence="2" key="1">
    <citation type="submission" date="2020-11" db="EMBL/GenBank/DDBJ databases">
        <authorList>
            <consortium name="DOE Joint Genome Institute"/>
            <person name="Ahrendt S."/>
            <person name="Riley R."/>
            <person name="Andreopoulos W."/>
            <person name="Labutti K."/>
            <person name="Pangilinan J."/>
            <person name="Ruiz-Duenas F.J."/>
            <person name="Barrasa J.M."/>
            <person name="Sanchez-Garcia M."/>
            <person name="Camarero S."/>
            <person name="Miyauchi S."/>
            <person name="Serrano A."/>
            <person name="Linde D."/>
            <person name="Babiker R."/>
            <person name="Drula E."/>
            <person name="Ayuso-Fernandez I."/>
            <person name="Pacheco R."/>
            <person name="Padilla G."/>
            <person name="Ferreira P."/>
            <person name="Barriuso J."/>
            <person name="Kellner H."/>
            <person name="Castanera R."/>
            <person name="Alfaro M."/>
            <person name="Ramirez L."/>
            <person name="Pisabarro A.G."/>
            <person name="Kuo A."/>
            <person name="Tritt A."/>
            <person name="Lipzen A."/>
            <person name="He G."/>
            <person name="Yan M."/>
            <person name="Ng V."/>
            <person name="Cullen D."/>
            <person name="Martin F."/>
            <person name="Rosso M.-N."/>
            <person name="Henrissat B."/>
            <person name="Hibbett D."/>
            <person name="Martinez A.T."/>
            <person name="Grigoriev I.V."/>
        </authorList>
    </citation>
    <scope>NUCLEOTIDE SEQUENCE</scope>
    <source>
        <strain evidence="2">CBS 247.69</strain>
    </source>
</reference>
<feature type="non-terminal residue" evidence="2">
    <location>
        <position position="1"/>
    </location>
</feature>
<protein>
    <recommendedName>
        <fullName evidence="1">C2H2-type domain-containing protein</fullName>
    </recommendedName>
</protein>
<dbReference type="InterPro" id="IPR013087">
    <property type="entry name" value="Znf_C2H2_type"/>
</dbReference>
<dbReference type="OrthoDB" id="3222551at2759"/>
<dbReference type="Proteomes" id="UP000807353">
    <property type="component" value="Unassembled WGS sequence"/>
</dbReference>
<evidence type="ECO:0000313" key="3">
    <source>
        <dbReference type="Proteomes" id="UP000807353"/>
    </source>
</evidence>
<keyword evidence="3" id="KW-1185">Reference proteome</keyword>
<organism evidence="2 3">
    <name type="scientific">Collybia nuda</name>
    <dbReference type="NCBI Taxonomy" id="64659"/>
    <lineage>
        <taxon>Eukaryota</taxon>
        <taxon>Fungi</taxon>
        <taxon>Dikarya</taxon>
        <taxon>Basidiomycota</taxon>
        <taxon>Agaricomycotina</taxon>
        <taxon>Agaricomycetes</taxon>
        <taxon>Agaricomycetidae</taxon>
        <taxon>Agaricales</taxon>
        <taxon>Tricholomatineae</taxon>
        <taxon>Clitocybaceae</taxon>
        <taxon>Collybia</taxon>
    </lineage>
</organism>
<accession>A0A9P5XX84</accession>
<feature type="domain" description="C2H2-type" evidence="1">
    <location>
        <begin position="41"/>
        <end position="64"/>
    </location>
</feature>
<proteinExistence type="predicted"/>
<evidence type="ECO:0000259" key="1">
    <source>
        <dbReference type="PROSITE" id="PS00028"/>
    </source>
</evidence>
<dbReference type="AlphaFoldDB" id="A0A9P5XX84"/>
<sequence>LPSLLPSQPALHDLTTTPDQLRTALNRGKVTSPEQTPIFICAFKDCNRLYPTRDRVMLHRKRDHGGSVDDSLIITWN</sequence>
<dbReference type="PROSITE" id="PS00028">
    <property type="entry name" value="ZINC_FINGER_C2H2_1"/>
    <property type="match status" value="1"/>
</dbReference>
<comment type="caution">
    <text evidence="2">The sequence shown here is derived from an EMBL/GenBank/DDBJ whole genome shotgun (WGS) entry which is preliminary data.</text>
</comment>